<dbReference type="EMBL" id="JALJOR010000008">
    <property type="protein sequence ID" value="KAK9812609.1"/>
    <property type="molecule type" value="Genomic_DNA"/>
</dbReference>
<protein>
    <submittedName>
        <fullName evidence="2">Uncharacterized protein</fullName>
    </submittedName>
</protein>
<comment type="caution">
    <text evidence="2">The sequence shown here is derived from an EMBL/GenBank/DDBJ whole genome shotgun (WGS) entry which is preliminary data.</text>
</comment>
<accession>A0AAW1PXM9</accession>
<keyword evidence="3" id="KW-1185">Reference proteome</keyword>
<evidence type="ECO:0000256" key="1">
    <source>
        <dbReference type="SAM" id="MobiDB-lite"/>
    </source>
</evidence>
<sequence>MQTTLARTVVFAPAASSRARAPLPSRRTLVVRAGNPLIGEVNDPEKTAKNKEKKAKEGLFAEPHNKNKLEKTTLAHGIGAEGGGTSPDVNKVAEKAKDAGNKAANKVKEAVNKVTGQ</sequence>
<evidence type="ECO:0000313" key="2">
    <source>
        <dbReference type="EMBL" id="KAK9812609.1"/>
    </source>
</evidence>
<feature type="compositionally biased region" description="Basic and acidic residues" evidence="1">
    <location>
        <begin position="91"/>
        <end position="111"/>
    </location>
</feature>
<feature type="compositionally biased region" description="Basic and acidic residues" evidence="1">
    <location>
        <begin position="43"/>
        <end position="73"/>
    </location>
</feature>
<proteinExistence type="predicted"/>
<name>A0AAW1PXM9_9CHLO</name>
<evidence type="ECO:0000313" key="3">
    <source>
        <dbReference type="Proteomes" id="UP001489004"/>
    </source>
</evidence>
<organism evidence="2 3">
    <name type="scientific">[Myrmecia] bisecta</name>
    <dbReference type="NCBI Taxonomy" id="41462"/>
    <lineage>
        <taxon>Eukaryota</taxon>
        <taxon>Viridiplantae</taxon>
        <taxon>Chlorophyta</taxon>
        <taxon>core chlorophytes</taxon>
        <taxon>Trebouxiophyceae</taxon>
        <taxon>Trebouxiales</taxon>
        <taxon>Trebouxiaceae</taxon>
        <taxon>Myrmecia</taxon>
    </lineage>
</organism>
<dbReference type="Proteomes" id="UP001489004">
    <property type="component" value="Unassembled WGS sequence"/>
</dbReference>
<reference evidence="2 3" key="1">
    <citation type="journal article" date="2024" name="Nat. Commun.">
        <title>Phylogenomics reveals the evolutionary origins of lichenization in chlorophyte algae.</title>
        <authorList>
            <person name="Puginier C."/>
            <person name="Libourel C."/>
            <person name="Otte J."/>
            <person name="Skaloud P."/>
            <person name="Haon M."/>
            <person name="Grisel S."/>
            <person name="Petersen M."/>
            <person name="Berrin J.G."/>
            <person name="Delaux P.M."/>
            <person name="Dal Grande F."/>
            <person name="Keller J."/>
        </authorList>
    </citation>
    <scope>NUCLEOTIDE SEQUENCE [LARGE SCALE GENOMIC DNA]</scope>
    <source>
        <strain evidence="2 3">SAG 2043</strain>
    </source>
</reference>
<dbReference type="AlphaFoldDB" id="A0AAW1PXM9"/>
<gene>
    <name evidence="2" type="ORF">WJX72_000507</name>
</gene>
<feature type="region of interest" description="Disordered" evidence="1">
    <location>
        <begin position="38"/>
        <end position="117"/>
    </location>
</feature>